<organism evidence="1 2">
    <name type="scientific">Salvia divinorum</name>
    <name type="common">Maria pastora</name>
    <name type="synonym">Diviner's sage</name>
    <dbReference type="NCBI Taxonomy" id="28513"/>
    <lineage>
        <taxon>Eukaryota</taxon>
        <taxon>Viridiplantae</taxon>
        <taxon>Streptophyta</taxon>
        <taxon>Embryophyta</taxon>
        <taxon>Tracheophyta</taxon>
        <taxon>Spermatophyta</taxon>
        <taxon>Magnoliopsida</taxon>
        <taxon>eudicotyledons</taxon>
        <taxon>Gunneridae</taxon>
        <taxon>Pentapetalae</taxon>
        <taxon>asterids</taxon>
        <taxon>lamiids</taxon>
        <taxon>Lamiales</taxon>
        <taxon>Lamiaceae</taxon>
        <taxon>Nepetoideae</taxon>
        <taxon>Mentheae</taxon>
        <taxon>Salviinae</taxon>
        <taxon>Salvia</taxon>
        <taxon>Salvia subgen. Calosphace</taxon>
    </lineage>
</organism>
<name>A0ABD1G7L4_SALDI</name>
<evidence type="ECO:0000313" key="1">
    <source>
        <dbReference type="EMBL" id="KAL1540115.1"/>
    </source>
</evidence>
<reference evidence="1 2" key="1">
    <citation type="submission" date="2024-06" db="EMBL/GenBank/DDBJ databases">
        <title>A chromosome level genome sequence of Diviner's sage (Salvia divinorum).</title>
        <authorList>
            <person name="Ford S.A."/>
            <person name="Ro D.-K."/>
            <person name="Ness R.W."/>
            <person name="Phillips M.A."/>
        </authorList>
    </citation>
    <scope>NUCLEOTIDE SEQUENCE [LARGE SCALE GENOMIC DNA]</scope>
    <source>
        <strain evidence="1">SAF-2024a</strain>
        <tissue evidence="1">Leaf</tissue>
    </source>
</reference>
<evidence type="ECO:0000313" key="2">
    <source>
        <dbReference type="Proteomes" id="UP001567538"/>
    </source>
</evidence>
<gene>
    <name evidence="1" type="ORF">AAHA92_24519</name>
</gene>
<protein>
    <submittedName>
        <fullName evidence="1">Uncharacterized protein</fullName>
    </submittedName>
</protein>
<dbReference type="EMBL" id="JBEAFC010000009">
    <property type="protein sequence ID" value="KAL1540115.1"/>
    <property type="molecule type" value="Genomic_DNA"/>
</dbReference>
<sequence length="89" mass="9658">MKSPISLSPLSLRSPGRRLFSFTNVVSVRYAIEAKRQRRHSCCAEAEDSPPSGLDRADLPFCGCSGMSPSSISEAGILYVKEIENILGL</sequence>
<dbReference type="AlphaFoldDB" id="A0ABD1G7L4"/>
<keyword evidence="2" id="KW-1185">Reference proteome</keyword>
<accession>A0ABD1G7L4</accession>
<proteinExistence type="predicted"/>
<comment type="caution">
    <text evidence="1">The sequence shown here is derived from an EMBL/GenBank/DDBJ whole genome shotgun (WGS) entry which is preliminary data.</text>
</comment>
<dbReference type="Proteomes" id="UP001567538">
    <property type="component" value="Unassembled WGS sequence"/>
</dbReference>